<comment type="similarity">
    <text evidence="2">Belongs to the TMEM19 family.</text>
</comment>
<evidence type="ECO:0000256" key="4">
    <source>
        <dbReference type="ARBA" id="ARBA00022989"/>
    </source>
</evidence>
<evidence type="ECO:0000313" key="7">
    <source>
        <dbReference type="EMBL" id="HIQ30412.1"/>
    </source>
</evidence>
<dbReference type="Pfam" id="PF01940">
    <property type="entry name" value="DUF92"/>
    <property type="match status" value="1"/>
</dbReference>
<evidence type="ECO:0000256" key="3">
    <source>
        <dbReference type="ARBA" id="ARBA00022692"/>
    </source>
</evidence>
<evidence type="ECO:0000256" key="1">
    <source>
        <dbReference type="ARBA" id="ARBA00004141"/>
    </source>
</evidence>
<dbReference type="Proteomes" id="UP000608579">
    <property type="component" value="Unassembled WGS sequence"/>
</dbReference>
<keyword evidence="5 6" id="KW-0472">Membrane</keyword>
<feature type="transmembrane region" description="Helical" evidence="6">
    <location>
        <begin position="193"/>
        <end position="218"/>
    </location>
</feature>
<keyword evidence="4 6" id="KW-1133">Transmembrane helix</keyword>
<dbReference type="InterPro" id="IPR002794">
    <property type="entry name" value="DUF92_TMEM19"/>
</dbReference>
<dbReference type="PANTHER" id="PTHR13353">
    <property type="entry name" value="TRANSMEMBRANE PROTEIN 19"/>
    <property type="match status" value="1"/>
</dbReference>
<comment type="caution">
    <text evidence="7">The sequence shown here is derived from an EMBL/GenBank/DDBJ whole genome shotgun (WGS) entry which is preliminary data.</text>
</comment>
<comment type="subcellular location">
    <subcellularLocation>
        <location evidence="1">Membrane</location>
        <topology evidence="1">Multi-pass membrane protein</topology>
    </subcellularLocation>
</comment>
<evidence type="ECO:0000256" key="5">
    <source>
        <dbReference type="ARBA" id="ARBA00023136"/>
    </source>
</evidence>
<name>A0A832ZXY9_CALS0</name>
<protein>
    <submittedName>
        <fullName evidence="7">DUF92 domain-containing protein</fullName>
    </submittedName>
</protein>
<proteinExistence type="inferred from homology"/>
<evidence type="ECO:0000256" key="6">
    <source>
        <dbReference type="SAM" id="Phobius"/>
    </source>
</evidence>
<dbReference type="EMBL" id="DQVM01000148">
    <property type="protein sequence ID" value="HIQ30412.1"/>
    <property type="molecule type" value="Genomic_DNA"/>
</dbReference>
<sequence>MASRREMLHTLLEALVVVSLLSGLAYFGRFLDLSGSMAAFVVGFIIYWLGGYLHFIILLIFFIVSSLFTKYRYRDKYHDKADSLRSWRNVVGNGAVAAAVLILTHLTAVCGGLDLVIYVGAISAAFADTMATEVGMLSRGRPKSIISFKDVEKGQSGGVSLLGYSGVLLSAFILWTGIMLFSLLYNPLQINTGYIGLLVIILLSALAGSTSDSIIGALMQAQYRCKKCGNIVEVRTHCSIPTTRIRGYSFVNNDVVNLLATLSGAITSYVIFKLW</sequence>
<feature type="transmembrane region" description="Helical" evidence="6">
    <location>
        <begin position="12"/>
        <end position="31"/>
    </location>
</feature>
<dbReference type="PANTHER" id="PTHR13353:SF5">
    <property type="entry name" value="TRANSMEMBRANE PROTEIN 19"/>
    <property type="match status" value="1"/>
</dbReference>
<feature type="transmembrane region" description="Helical" evidence="6">
    <location>
        <begin position="115"/>
        <end position="137"/>
    </location>
</feature>
<dbReference type="GO" id="GO:0016020">
    <property type="term" value="C:membrane"/>
    <property type="evidence" value="ECO:0007669"/>
    <property type="project" value="UniProtKB-SubCell"/>
</dbReference>
<gene>
    <name evidence="7" type="ORF">EYH45_07620</name>
</gene>
<reference evidence="7" key="1">
    <citation type="journal article" date="2020" name="ISME J.">
        <title>Gammaproteobacteria mediating utilization of methyl-, sulfur- and petroleum organic compounds in deep ocean hydrothermal plumes.</title>
        <authorList>
            <person name="Zhou Z."/>
            <person name="Liu Y."/>
            <person name="Pan J."/>
            <person name="Cron B.R."/>
            <person name="Toner B.M."/>
            <person name="Anantharaman K."/>
            <person name="Breier J.A."/>
            <person name="Dick G.J."/>
            <person name="Li M."/>
        </authorList>
    </citation>
    <scope>NUCLEOTIDE SEQUENCE</scope>
    <source>
        <strain evidence="7">SZUA-1515</strain>
    </source>
</reference>
<accession>A0A832ZXY9</accession>
<feature type="transmembrane region" description="Helical" evidence="6">
    <location>
        <begin position="158"/>
        <end position="181"/>
    </location>
</feature>
<feature type="transmembrane region" description="Helical" evidence="6">
    <location>
        <begin position="90"/>
        <end position="109"/>
    </location>
</feature>
<evidence type="ECO:0000256" key="2">
    <source>
        <dbReference type="ARBA" id="ARBA00009012"/>
    </source>
</evidence>
<feature type="transmembrane region" description="Helical" evidence="6">
    <location>
        <begin position="37"/>
        <end position="69"/>
    </location>
</feature>
<feature type="transmembrane region" description="Helical" evidence="6">
    <location>
        <begin position="255"/>
        <end position="272"/>
    </location>
</feature>
<keyword evidence="3 6" id="KW-0812">Transmembrane</keyword>
<organism evidence="7 8">
    <name type="scientific">Caldiarchaeum subterraneum</name>
    <dbReference type="NCBI Taxonomy" id="311458"/>
    <lineage>
        <taxon>Archaea</taxon>
        <taxon>Nitrososphaerota</taxon>
        <taxon>Candidatus Caldarchaeales</taxon>
        <taxon>Candidatus Caldarchaeaceae</taxon>
        <taxon>Candidatus Caldarchaeum</taxon>
    </lineage>
</organism>
<dbReference type="AlphaFoldDB" id="A0A832ZXY9"/>
<evidence type="ECO:0000313" key="8">
    <source>
        <dbReference type="Proteomes" id="UP000608579"/>
    </source>
</evidence>